<dbReference type="Proteomes" id="UP000549695">
    <property type="component" value="Unassembled WGS sequence"/>
</dbReference>
<feature type="transmembrane region" description="Helical" evidence="1">
    <location>
        <begin position="116"/>
        <end position="135"/>
    </location>
</feature>
<accession>A0A852W8G6</accession>
<gene>
    <name evidence="2" type="ORF">HDA37_002880</name>
</gene>
<keyword evidence="1" id="KW-1133">Transmembrane helix</keyword>
<dbReference type="EMBL" id="JACCCZ010000001">
    <property type="protein sequence ID" value="NYG02595.1"/>
    <property type="molecule type" value="Genomic_DNA"/>
</dbReference>
<comment type="caution">
    <text evidence="2">The sequence shown here is derived from an EMBL/GenBank/DDBJ whole genome shotgun (WGS) entry which is preliminary data.</text>
</comment>
<reference evidence="2 3" key="1">
    <citation type="submission" date="2020-07" db="EMBL/GenBank/DDBJ databases">
        <title>Sequencing the genomes of 1000 actinobacteria strains.</title>
        <authorList>
            <person name="Klenk H.-P."/>
        </authorList>
    </citation>
    <scope>NUCLEOTIDE SEQUENCE [LARGE SCALE GENOMIC DNA]</scope>
    <source>
        <strain evidence="2 3">DSM 44749</strain>
    </source>
</reference>
<evidence type="ECO:0000313" key="3">
    <source>
        <dbReference type="Proteomes" id="UP000549695"/>
    </source>
</evidence>
<evidence type="ECO:0000256" key="1">
    <source>
        <dbReference type="SAM" id="Phobius"/>
    </source>
</evidence>
<protein>
    <submittedName>
        <fullName evidence="2">Uncharacterized protein</fullName>
    </submittedName>
</protein>
<dbReference type="AlphaFoldDB" id="A0A852W8G6"/>
<dbReference type="RefSeq" id="WP_179761371.1">
    <property type="nucleotide sequence ID" value="NZ_BAAAJZ010000003.1"/>
</dbReference>
<keyword evidence="1" id="KW-0472">Membrane</keyword>
<name>A0A852W8G6_PSEA5</name>
<feature type="transmembrane region" description="Helical" evidence="1">
    <location>
        <begin position="94"/>
        <end position="110"/>
    </location>
</feature>
<dbReference type="GeneID" id="98052631"/>
<feature type="transmembrane region" description="Helical" evidence="1">
    <location>
        <begin position="66"/>
        <end position="87"/>
    </location>
</feature>
<keyword evidence="1" id="KW-0812">Transmembrane</keyword>
<keyword evidence="3" id="KW-1185">Reference proteome</keyword>
<sequence length="139" mass="14485">MSEQVRSRSTMPWALVVSAAAWMLAAVLPAVAWAGLRPESTVDEDTASTLAGQGAPVVELGTTAPYPAWLLLLLAVLLVAAGAGLALRRRAARYPAVVLSVVSVVLLASAGRWETVPAMVLLVVGTVPLLTPSALRHLR</sequence>
<proteinExistence type="predicted"/>
<evidence type="ECO:0000313" key="2">
    <source>
        <dbReference type="EMBL" id="NYG02595.1"/>
    </source>
</evidence>
<feature type="transmembrane region" description="Helical" evidence="1">
    <location>
        <begin position="12"/>
        <end position="36"/>
    </location>
</feature>
<organism evidence="2 3">
    <name type="scientific">Pseudonocardia alni</name>
    <name type="common">Amycolata alni</name>
    <dbReference type="NCBI Taxonomy" id="33907"/>
    <lineage>
        <taxon>Bacteria</taxon>
        <taxon>Bacillati</taxon>
        <taxon>Actinomycetota</taxon>
        <taxon>Actinomycetes</taxon>
        <taxon>Pseudonocardiales</taxon>
        <taxon>Pseudonocardiaceae</taxon>
        <taxon>Pseudonocardia</taxon>
    </lineage>
</organism>